<gene>
    <name evidence="1" type="ORF">C9381_14660</name>
</gene>
<evidence type="ECO:0000313" key="1">
    <source>
        <dbReference type="EMBL" id="AVV38361.1"/>
    </source>
</evidence>
<dbReference type="SUPFAM" id="SSF74653">
    <property type="entry name" value="TolA/TonB C-terminal domain"/>
    <property type="match status" value="1"/>
</dbReference>
<dbReference type="Proteomes" id="UP000241538">
    <property type="component" value="Chromosome"/>
</dbReference>
<dbReference type="GO" id="GO:0016020">
    <property type="term" value="C:membrane"/>
    <property type="evidence" value="ECO:0007669"/>
    <property type="project" value="InterPro"/>
</dbReference>
<reference evidence="1 2" key="1">
    <citation type="journal article" date="2018" name="Int J Genomics">
        <title>Comparative Genomics Analysis of Plasmid pPV989-94 from a Clinical Isolate of Pantoea vagans PV989.</title>
        <authorList>
            <person name="Xu L."/>
            <person name="Yin M."/>
            <person name="Zhu T."/>
            <person name="Lu J."/>
            <person name="Bao Q."/>
        </authorList>
    </citation>
    <scope>NUCLEOTIDE SEQUENCE [LARGE SCALE GENOMIC DNA]</scope>
    <source>
        <strain evidence="1 2">PV989</strain>
    </source>
</reference>
<dbReference type="PROSITE" id="PS51257">
    <property type="entry name" value="PROKAR_LIPOPROTEIN"/>
    <property type="match status" value="1"/>
</dbReference>
<dbReference type="GO" id="GO:0043213">
    <property type="term" value="P:bacteriocin transport"/>
    <property type="evidence" value="ECO:0007669"/>
    <property type="project" value="InterPro"/>
</dbReference>
<dbReference type="Pfam" id="PF06519">
    <property type="entry name" value="TolA"/>
    <property type="match status" value="1"/>
</dbReference>
<evidence type="ECO:0000313" key="2">
    <source>
        <dbReference type="Proteomes" id="UP000241538"/>
    </source>
</evidence>
<dbReference type="Gene3D" id="3.30.1150.10">
    <property type="match status" value="1"/>
</dbReference>
<dbReference type="EMBL" id="CP028349">
    <property type="protein sequence ID" value="AVV38361.1"/>
    <property type="molecule type" value="Genomic_DNA"/>
</dbReference>
<dbReference type="RefSeq" id="WP_033783588.1">
    <property type="nucleotide sequence ID" value="NZ_CP028349.1"/>
</dbReference>
<name>A0AAN1TWD6_9GAMM</name>
<sequence>MKTVIAIFCCILSAGCAPLTPHECIKKSALDSCSYKRSGKVSDKDIYGQQASGIKKSLDDALSAPHAWNGKRCNVHLDFKKDGTLENFIIKRGDKDYCQALAEAAKRARFPAFTDQHVFDVMGSARWNMEGQP</sequence>
<proteinExistence type="predicted"/>
<protein>
    <submittedName>
        <fullName evidence="1">TolA family protein</fullName>
    </submittedName>
</protein>
<accession>A0AAN1TWD6</accession>
<dbReference type="InterPro" id="IPR014161">
    <property type="entry name" value="Tol-Pal_TolA"/>
</dbReference>
<dbReference type="AlphaFoldDB" id="A0AAN1TWD6"/>
<dbReference type="GO" id="GO:0019534">
    <property type="term" value="F:toxin transmembrane transporter activity"/>
    <property type="evidence" value="ECO:0007669"/>
    <property type="project" value="InterPro"/>
</dbReference>
<organism evidence="1 2">
    <name type="scientific">Pantoea vagans</name>
    <dbReference type="NCBI Taxonomy" id="470934"/>
    <lineage>
        <taxon>Bacteria</taxon>
        <taxon>Pseudomonadati</taxon>
        <taxon>Pseudomonadota</taxon>
        <taxon>Gammaproteobacteria</taxon>
        <taxon>Enterobacterales</taxon>
        <taxon>Erwiniaceae</taxon>
        <taxon>Pantoea</taxon>
    </lineage>
</organism>